<evidence type="ECO:0000313" key="2">
    <source>
        <dbReference type="EMBL" id="HIS73701.1"/>
    </source>
</evidence>
<organism evidence="2 3">
    <name type="scientific">Candidatus Galligastranaerophilus intestinavium</name>
    <dbReference type="NCBI Taxonomy" id="2840836"/>
    <lineage>
        <taxon>Bacteria</taxon>
        <taxon>Candidatus Galligastranaerophilus</taxon>
    </lineage>
</organism>
<feature type="transmembrane region" description="Helical" evidence="1">
    <location>
        <begin position="6"/>
        <end position="29"/>
    </location>
</feature>
<dbReference type="Proteomes" id="UP000886865">
    <property type="component" value="Unassembled WGS sequence"/>
</dbReference>
<name>A0A9D1JX59_9BACT</name>
<proteinExistence type="predicted"/>
<keyword evidence="1" id="KW-1133">Transmembrane helix</keyword>
<evidence type="ECO:0000256" key="1">
    <source>
        <dbReference type="SAM" id="Phobius"/>
    </source>
</evidence>
<keyword evidence="1" id="KW-0812">Transmembrane</keyword>
<accession>A0A9D1JX59</accession>
<dbReference type="AlphaFoldDB" id="A0A9D1JX59"/>
<evidence type="ECO:0000313" key="3">
    <source>
        <dbReference type="Proteomes" id="UP000886865"/>
    </source>
</evidence>
<reference evidence="2" key="1">
    <citation type="submission" date="2020-10" db="EMBL/GenBank/DDBJ databases">
        <authorList>
            <person name="Gilroy R."/>
        </authorList>
    </citation>
    <scope>NUCLEOTIDE SEQUENCE</scope>
    <source>
        <strain evidence="2">CHK152-2871</strain>
    </source>
</reference>
<gene>
    <name evidence="2" type="ORF">IAA86_01610</name>
</gene>
<comment type="caution">
    <text evidence="2">The sequence shown here is derived from an EMBL/GenBank/DDBJ whole genome shotgun (WGS) entry which is preliminary data.</text>
</comment>
<sequence>MDKKKIANYLVCTIVMLATIVFSWSFVYINQIAQQSANAPVLSAFDA</sequence>
<keyword evidence="1" id="KW-0472">Membrane</keyword>
<protein>
    <submittedName>
        <fullName evidence="2">Uncharacterized protein</fullName>
    </submittedName>
</protein>
<dbReference type="EMBL" id="DVJQ01000012">
    <property type="protein sequence ID" value="HIS73701.1"/>
    <property type="molecule type" value="Genomic_DNA"/>
</dbReference>
<reference evidence="2" key="2">
    <citation type="journal article" date="2021" name="PeerJ">
        <title>Extensive microbial diversity within the chicken gut microbiome revealed by metagenomics and culture.</title>
        <authorList>
            <person name="Gilroy R."/>
            <person name="Ravi A."/>
            <person name="Getino M."/>
            <person name="Pursley I."/>
            <person name="Horton D.L."/>
            <person name="Alikhan N.F."/>
            <person name="Baker D."/>
            <person name="Gharbi K."/>
            <person name="Hall N."/>
            <person name="Watson M."/>
            <person name="Adriaenssens E.M."/>
            <person name="Foster-Nyarko E."/>
            <person name="Jarju S."/>
            <person name="Secka A."/>
            <person name="Antonio M."/>
            <person name="Oren A."/>
            <person name="Chaudhuri R.R."/>
            <person name="La Ragione R."/>
            <person name="Hildebrand F."/>
            <person name="Pallen M.J."/>
        </authorList>
    </citation>
    <scope>NUCLEOTIDE SEQUENCE</scope>
    <source>
        <strain evidence="2">CHK152-2871</strain>
    </source>
</reference>